<accession>A0ACC2B2E8</accession>
<comment type="caution">
    <text evidence="1">The sequence shown here is derived from an EMBL/GenBank/DDBJ whole genome shotgun (WGS) entry which is preliminary data.</text>
</comment>
<keyword evidence="2" id="KW-1185">Reference proteome</keyword>
<name>A0ACC2B2E8_DIPCM</name>
<reference evidence="2" key="1">
    <citation type="journal article" date="2024" name="Proc. Natl. Acad. Sci. U.S.A.">
        <title>Extraordinary preservation of gene collinearity over three hundred million years revealed in homosporous lycophytes.</title>
        <authorList>
            <person name="Li C."/>
            <person name="Wickell D."/>
            <person name="Kuo L.Y."/>
            <person name="Chen X."/>
            <person name="Nie B."/>
            <person name="Liao X."/>
            <person name="Peng D."/>
            <person name="Ji J."/>
            <person name="Jenkins J."/>
            <person name="Williams M."/>
            <person name="Shu S."/>
            <person name="Plott C."/>
            <person name="Barry K."/>
            <person name="Rajasekar S."/>
            <person name="Grimwood J."/>
            <person name="Han X."/>
            <person name="Sun S."/>
            <person name="Hou Z."/>
            <person name="He W."/>
            <person name="Dai G."/>
            <person name="Sun C."/>
            <person name="Schmutz J."/>
            <person name="Leebens-Mack J.H."/>
            <person name="Li F.W."/>
            <person name="Wang L."/>
        </authorList>
    </citation>
    <scope>NUCLEOTIDE SEQUENCE [LARGE SCALE GENOMIC DNA]</scope>
    <source>
        <strain evidence="2">cv. PW_Plant_1</strain>
    </source>
</reference>
<sequence length="437" mass="46397">MAHHPSIFFTAKPMPNAAPAHCFFSSMASRSQIFPVTVRDSPPLRVANSSAAEPSFKEDIDACKVAISSFALSERHIVVGCGTVSLDYLAKVASFPQPDEKIRAIDSQVQGGGNVGNALTAGARLGLKPRLISKVGNDASGNRIIAELEAAGVDTSYVVIADGGNSPFTYVIVDQEKNTRTCIHTPGQPLMEPNELSSSTITALLSGAKLVYFDGRLTDTALLIANEASQQKLPILVDAERKRDHLDELLTFANYIVASAKFPQAWTGSSSLASALLSMAIRLEKLTFLIVTLGSSGCVMLEKLDYGNSDHNEVMDVNLLLKSLQKEATQSNHRHPVVLSSKVGKLTLTSPGGGFTEKFVYGRLLLGMAESIPPEELVDTTGAGDAFIGAIIYSICVGLPPEKMLPLGAVVAGANCRALGARDGLPLRDDARVCAFL</sequence>
<evidence type="ECO:0000313" key="2">
    <source>
        <dbReference type="Proteomes" id="UP001162992"/>
    </source>
</evidence>
<proteinExistence type="predicted"/>
<gene>
    <name evidence="1" type="ORF">O6H91_18G070500</name>
</gene>
<dbReference type="Proteomes" id="UP001162992">
    <property type="component" value="Chromosome 18"/>
</dbReference>
<evidence type="ECO:0000313" key="1">
    <source>
        <dbReference type="EMBL" id="KAJ7523964.1"/>
    </source>
</evidence>
<organism evidence="1 2">
    <name type="scientific">Diphasiastrum complanatum</name>
    <name type="common">Issler's clubmoss</name>
    <name type="synonym">Lycopodium complanatum</name>
    <dbReference type="NCBI Taxonomy" id="34168"/>
    <lineage>
        <taxon>Eukaryota</taxon>
        <taxon>Viridiplantae</taxon>
        <taxon>Streptophyta</taxon>
        <taxon>Embryophyta</taxon>
        <taxon>Tracheophyta</taxon>
        <taxon>Lycopodiopsida</taxon>
        <taxon>Lycopodiales</taxon>
        <taxon>Lycopodiaceae</taxon>
        <taxon>Lycopodioideae</taxon>
        <taxon>Diphasiastrum</taxon>
    </lineage>
</organism>
<dbReference type="EMBL" id="CM055109">
    <property type="protein sequence ID" value="KAJ7523964.1"/>
    <property type="molecule type" value="Genomic_DNA"/>
</dbReference>
<protein>
    <submittedName>
        <fullName evidence="1">Uncharacterized protein</fullName>
    </submittedName>
</protein>